<dbReference type="PANTHER" id="PTHR45947">
    <property type="entry name" value="SULFOQUINOVOSYL TRANSFERASE SQD2"/>
    <property type="match status" value="1"/>
</dbReference>
<dbReference type="PANTHER" id="PTHR45947:SF3">
    <property type="entry name" value="SULFOQUINOVOSYL TRANSFERASE SQD2"/>
    <property type="match status" value="1"/>
</dbReference>
<sequence length="372" mass="42423">MSRELLGFALLAVACIILTPFYNVGELAQKRILEVEKEKSKIPESKMAQADSSKSIILLSDSFLPTTFAGSEISAFETIKYLRSRGHKISIFVNTWEVKQYDGFQIYKYNVSDPFCKSQIQNADFVFFQMGYDPKNMELLKGRANDVFVFTHLIEMHPWLLQQKMSFPVTVIYNSHMTQDYMPTLHPNMRMIPYVETNKFKNLRQNTINNDVVCLINCNKNKGGDMLKVLAEKMPDVQFMGVKGGYSSQVTVSNTGNLIYIENQKDITVVFKQIGILIMPSKNETWGRTAVEAMASGVPVIHSESPGLVECVGGAGIMCMHDDEDAWVDAIRRIVGDRAYRERMRQYGFKRTEEIEKEQIRGRQELAMKIEG</sequence>
<dbReference type="EMBL" id="MN740729">
    <property type="protein sequence ID" value="QHS81127.1"/>
    <property type="molecule type" value="Genomic_DNA"/>
</dbReference>
<name>A0A6C0AMT9_9ZZZZ</name>
<reference evidence="2" key="1">
    <citation type="journal article" date="2020" name="Nature">
        <title>Giant virus diversity and host interactions through global metagenomics.</title>
        <authorList>
            <person name="Schulz F."/>
            <person name="Roux S."/>
            <person name="Paez-Espino D."/>
            <person name="Jungbluth S."/>
            <person name="Walsh D.A."/>
            <person name="Denef V.J."/>
            <person name="McMahon K.D."/>
            <person name="Konstantinidis K.T."/>
            <person name="Eloe-Fadrosh E.A."/>
            <person name="Kyrpides N.C."/>
            <person name="Woyke T."/>
        </authorList>
    </citation>
    <scope>NUCLEOTIDE SEQUENCE</scope>
    <source>
        <strain evidence="2">GVMAG-S-1101161-73</strain>
    </source>
</reference>
<dbReference type="CDD" id="cd03801">
    <property type="entry name" value="GT4_PimA-like"/>
    <property type="match status" value="1"/>
</dbReference>
<feature type="domain" description="Glycosyl transferase family 1" evidence="1">
    <location>
        <begin position="258"/>
        <end position="351"/>
    </location>
</feature>
<dbReference type="InterPro" id="IPR001296">
    <property type="entry name" value="Glyco_trans_1"/>
</dbReference>
<evidence type="ECO:0000259" key="1">
    <source>
        <dbReference type="Pfam" id="PF00534"/>
    </source>
</evidence>
<accession>A0A6C0AMT9</accession>
<dbReference type="InterPro" id="IPR050194">
    <property type="entry name" value="Glycosyltransferase_grp1"/>
</dbReference>
<protein>
    <recommendedName>
        <fullName evidence="1">Glycosyl transferase family 1 domain-containing protein</fullName>
    </recommendedName>
</protein>
<dbReference type="Gene3D" id="3.40.50.2000">
    <property type="entry name" value="Glycogen Phosphorylase B"/>
    <property type="match status" value="1"/>
</dbReference>
<dbReference type="Pfam" id="PF00534">
    <property type="entry name" value="Glycos_transf_1"/>
    <property type="match status" value="1"/>
</dbReference>
<dbReference type="GO" id="GO:0016757">
    <property type="term" value="F:glycosyltransferase activity"/>
    <property type="evidence" value="ECO:0007669"/>
    <property type="project" value="InterPro"/>
</dbReference>
<organism evidence="2">
    <name type="scientific">viral metagenome</name>
    <dbReference type="NCBI Taxonomy" id="1070528"/>
    <lineage>
        <taxon>unclassified sequences</taxon>
        <taxon>metagenomes</taxon>
        <taxon>organismal metagenomes</taxon>
    </lineage>
</organism>
<evidence type="ECO:0000313" key="2">
    <source>
        <dbReference type="EMBL" id="QHS81127.1"/>
    </source>
</evidence>
<dbReference type="PROSITE" id="PS51257">
    <property type="entry name" value="PROKAR_LIPOPROTEIN"/>
    <property type="match status" value="1"/>
</dbReference>
<dbReference type="AlphaFoldDB" id="A0A6C0AMT9"/>
<proteinExistence type="predicted"/>
<dbReference type="SUPFAM" id="SSF53756">
    <property type="entry name" value="UDP-Glycosyltransferase/glycogen phosphorylase"/>
    <property type="match status" value="1"/>
</dbReference>